<evidence type="ECO:0000313" key="7">
    <source>
        <dbReference type="Proteomes" id="UP000239867"/>
    </source>
</evidence>
<reference evidence="6 7" key="1">
    <citation type="journal article" date="2018" name="MBio">
        <title>Insights into the evolution of host association through the isolation and characterization of a novel human periodontal pathobiont, Desulfobulbus oralis.</title>
        <authorList>
            <person name="Cross K.L."/>
            <person name="Chirania P."/>
            <person name="Xiong W."/>
            <person name="Beall C.J."/>
            <person name="Elkins J.G."/>
            <person name="Giannone R.J."/>
            <person name="Griffen A.L."/>
            <person name="Guss A.M."/>
            <person name="Hettich R.L."/>
            <person name="Joshi S.S."/>
            <person name="Mokrzan E.M."/>
            <person name="Martin R.K."/>
            <person name="Zhulin I.B."/>
            <person name="Leys E.J."/>
            <person name="Podar M."/>
        </authorList>
    </citation>
    <scope>NUCLEOTIDE SEQUENCE [LARGE SCALE GENOMIC DNA]</scope>
    <source>
        <strain evidence="6 7">ORNL</strain>
    </source>
</reference>
<keyword evidence="2" id="KW-0645">Protease</keyword>
<evidence type="ECO:0000256" key="2">
    <source>
        <dbReference type="ARBA" id="ARBA00022670"/>
    </source>
</evidence>
<dbReference type="PANTHER" id="PTHR43343">
    <property type="entry name" value="PEPTIDASE S12"/>
    <property type="match status" value="1"/>
</dbReference>
<dbReference type="Gene3D" id="2.40.10.120">
    <property type="match status" value="1"/>
</dbReference>
<dbReference type="EMBL" id="CP021255">
    <property type="protein sequence ID" value="AVD71021.1"/>
    <property type="molecule type" value="Genomic_DNA"/>
</dbReference>
<keyword evidence="4" id="KW-0175">Coiled coil</keyword>
<dbReference type="Proteomes" id="UP000239867">
    <property type="component" value="Chromosome"/>
</dbReference>
<sequence length="489" mass="53320">MTISMGFLAVLAPRARQRDGNCRFTLPTVPPLTARHSKNSPISSPGLGWCRFVRKRACRCAMLFVRQHTGTGSLLLPDGTPPQSSGAMETNGQKAEERLCPKCGHRQMGGEECGHCGIIFRKFEERSGQRVAGRPAAAQNAHPQGVAGLPPEIMDEPDRGGFLSGRLLMMLLLVVATAGTTYYFTKKPPEPAQSQVAVQGEQRGSVPNRPEAATAPANQQSLSQAALPMSGNVVEDARNATVSVLTPWGQGSGFFILDTYIVTNKHVVEANADEAAEMRRKLDALRRWIANERERQGLIMQDLPKVRDARERDFLAKQMGEWQAELAKAEQQLAQGEERYRLFTRPLAASDIKVRFADGQETTVYGLRTSPKHDLAVLMMAMPNQNVLKAATEQDGLRQGDRVFAIGNPSGLSHTVTAGVFSGYREDRESGEIMLQTDAPINPGNSGGPLLDEKGRVHGVNTLILRNTQGIGFAIPIKAVFDDFNLTTP</sequence>
<evidence type="ECO:0000256" key="4">
    <source>
        <dbReference type="SAM" id="Coils"/>
    </source>
</evidence>
<comment type="similarity">
    <text evidence="1">Belongs to the peptidase S1C family.</text>
</comment>
<dbReference type="PANTHER" id="PTHR43343:SF3">
    <property type="entry name" value="PROTEASE DO-LIKE 8, CHLOROPLASTIC"/>
    <property type="match status" value="1"/>
</dbReference>
<dbReference type="GO" id="GO:0008233">
    <property type="term" value="F:peptidase activity"/>
    <property type="evidence" value="ECO:0007669"/>
    <property type="project" value="UniProtKB-KW"/>
</dbReference>
<dbReference type="InterPro" id="IPR051201">
    <property type="entry name" value="Chloro_Bact_Ser_Proteases"/>
</dbReference>
<keyword evidence="3" id="KW-0378">Hydrolase</keyword>
<name>A0A2L1GMV5_9BACT</name>
<proteinExistence type="inferred from homology"/>
<feature type="region of interest" description="Disordered" evidence="5">
    <location>
        <begin position="187"/>
        <end position="219"/>
    </location>
</feature>
<organism evidence="6 7">
    <name type="scientific">Desulfobulbus oralis</name>
    <dbReference type="NCBI Taxonomy" id="1986146"/>
    <lineage>
        <taxon>Bacteria</taxon>
        <taxon>Pseudomonadati</taxon>
        <taxon>Thermodesulfobacteriota</taxon>
        <taxon>Desulfobulbia</taxon>
        <taxon>Desulfobulbales</taxon>
        <taxon>Desulfobulbaceae</taxon>
        <taxon>Desulfobulbus</taxon>
    </lineage>
</organism>
<dbReference type="InterPro" id="IPR009003">
    <property type="entry name" value="Peptidase_S1_PA"/>
</dbReference>
<dbReference type="KEGG" id="deo:CAY53_05620"/>
<dbReference type="AlphaFoldDB" id="A0A2L1GMV5"/>
<dbReference type="GO" id="GO:0006508">
    <property type="term" value="P:proteolysis"/>
    <property type="evidence" value="ECO:0007669"/>
    <property type="project" value="UniProtKB-KW"/>
</dbReference>
<evidence type="ECO:0000313" key="6">
    <source>
        <dbReference type="EMBL" id="AVD71021.1"/>
    </source>
</evidence>
<dbReference type="OrthoDB" id="9758917at2"/>
<accession>A0A2L1GMV5</accession>
<dbReference type="SUPFAM" id="SSF50494">
    <property type="entry name" value="Trypsin-like serine proteases"/>
    <property type="match status" value="1"/>
</dbReference>
<evidence type="ECO:0008006" key="8">
    <source>
        <dbReference type="Google" id="ProtNLM"/>
    </source>
</evidence>
<evidence type="ECO:0000256" key="5">
    <source>
        <dbReference type="SAM" id="MobiDB-lite"/>
    </source>
</evidence>
<evidence type="ECO:0000256" key="1">
    <source>
        <dbReference type="ARBA" id="ARBA00010541"/>
    </source>
</evidence>
<protein>
    <recommendedName>
        <fullName evidence="8">Trypsin-like serine protease</fullName>
    </recommendedName>
</protein>
<gene>
    <name evidence="6" type="ORF">CAY53_05620</name>
</gene>
<evidence type="ECO:0000256" key="3">
    <source>
        <dbReference type="ARBA" id="ARBA00022801"/>
    </source>
</evidence>
<dbReference type="InterPro" id="IPR043504">
    <property type="entry name" value="Peptidase_S1_PA_chymotrypsin"/>
</dbReference>
<feature type="coiled-coil region" evidence="4">
    <location>
        <begin position="275"/>
        <end position="339"/>
    </location>
</feature>
<dbReference type="Gene3D" id="2.40.10.10">
    <property type="entry name" value="Trypsin-like serine proteases"/>
    <property type="match status" value="1"/>
</dbReference>
<keyword evidence="7" id="KW-1185">Reference proteome</keyword>
<dbReference type="Pfam" id="PF13365">
    <property type="entry name" value="Trypsin_2"/>
    <property type="match status" value="1"/>
</dbReference>